<dbReference type="EMBL" id="PCWN01000003">
    <property type="protein sequence ID" value="PIR04406.1"/>
    <property type="molecule type" value="Genomic_DNA"/>
</dbReference>
<name>A0A2H0N8H3_9BACT</name>
<gene>
    <name evidence="1" type="ORF">COV59_00985</name>
</gene>
<organism evidence="1 2">
    <name type="scientific">Candidatus Magasanikbacteria bacterium CG11_big_fil_rev_8_21_14_0_20_39_34</name>
    <dbReference type="NCBI Taxonomy" id="1974653"/>
    <lineage>
        <taxon>Bacteria</taxon>
        <taxon>Candidatus Magasanikiibacteriota</taxon>
    </lineage>
</organism>
<accession>A0A2H0N8H3</accession>
<reference evidence="1 2" key="1">
    <citation type="submission" date="2017-09" db="EMBL/GenBank/DDBJ databases">
        <title>Depth-based differentiation of microbial function through sediment-hosted aquifers and enrichment of novel symbionts in the deep terrestrial subsurface.</title>
        <authorList>
            <person name="Probst A.J."/>
            <person name="Ladd B."/>
            <person name="Jarett J.K."/>
            <person name="Geller-Mcgrath D.E."/>
            <person name="Sieber C.M."/>
            <person name="Emerson J.B."/>
            <person name="Anantharaman K."/>
            <person name="Thomas B.C."/>
            <person name="Malmstrom R."/>
            <person name="Stieglmeier M."/>
            <person name="Klingl A."/>
            <person name="Woyke T."/>
            <person name="Ryan C.M."/>
            <person name="Banfield J.F."/>
        </authorList>
    </citation>
    <scope>NUCLEOTIDE SEQUENCE [LARGE SCALE GENOMIC DNA]</scope>
    <source>
        <strain evidence="1">CG11_big_fil_rev_8_21_14_0_20_39_34</strain>
    </source>
</reference>
<protein>
    <submittedName>
        <fullName evidence="1">Uncharacterized protein</fullName>
    </submittedName>
</protein>
<dbReference type="Proteomes" id="UP000229600">
    <property type="component" value="Unassembled WGS sequence"/>
</dbReference>
<sequence>MEDKNSRPQKTEGNLGLKLVKECPVCAQEYKLEQIRIVEQVPGANLLHLSCQDCARSILAYVVISSVGMSSLGLVTDLQHSDVLRIQKNGPVTLDRILDISECLDQNPTKFIHLVHK</sequence>
<evidence type="ECO:0000313" key="2">
    <source>
        <dbReference type="Proteomes" id="UP000229600"/>
    </source>
</evidence>
<evidence type="ECO:0000313" key="1">
    <source>
        <dbReference type="EMBL" id="PIR04406.1"/>
    </source>
</evidence>
<proteinExistence type="predicted"/>
<dbReference type="AlphaFoldDB" id="A0A2H0N8H3"/>
<comment type="caution">
    <text evidence="1">The sequence shown here is derived from an EMBL/GenBank/DDBJ whole genome shotgun (WGS) entry which is preliminary data.</text>
</comment>